<dbReference type="OrthoDB" id="5292689at2"/>
<protein>
    <recommendedName>
        <fullName evidence="1">Tn3 transposase DDE domain-containing protein</fullName>
    </recommendedName>
</protein>
<evidence type="ECO:0000313" key="3">
    <source>
        <dbReference type="Proteomes" id="UP000254875"/>
    </source>
</evidence>
<dbReference type="GO" id="GO:0004803">
    <property type="term" value="F:transposase activity"/>
    <property type="evidence" value="ECO:0007669"/>
    <property type="project" value="InterPro"/>
</dbReference>
<sequence length="120" mass="13057">MSRGDDKLLANATSYEGSAIHIDRVPLELARRRESLAGVSSALTLLPNILMAWNNAHVQRDIDARCGQPVEADRLRRITPTQTGGINLRGTFNFPVALYPERPLPNAAADNAIASTSHRA</sequence>
<name>A0A370MWI7_9BURK</name>
<reference evidence="3" key="1">
    <citation type="submission" date="2018-05" db="EMBL/GenBank/DDBJ databases">
        <authorList>
            <person name="Feng T."/>
        </authorList>
    </citation>
    <scope>NUCLEOTIDE SEQUENCE [LARGE SCALE GENOMIC DNA]</scope>
    <source>
        <strain evidence="3">S27</strain>
    </source>
</reference>
<dbReference type="AlphaFoldDB" id="A0A370MWI7"/>
<dbReference type="Proteomes" id="UP000254875">
    <property type="component" value="Unassembled WGS sequence"/>
</dbReference>
<accession>A0A370MWI7</accession>
<evidence type="ECO:0000259" key="1">
    <source>
        <dbReference type="Pfam" id="PF01526"/>
    </source>
</evidence>
<dbReference type="Pfam" id="PF01526">
    <property type="entry name" value="DDE_Tnp_Tn3"/>
    <property type="match status" value="1"/>
</dbReference>
<keyword evidence="3" id="KW-1185">Reference proteome</keyword>
<dbReference type="InterPro" id="IPR002513">
    <property type="entry name" value="Tn3_Tnp_DDE_dom"/>
</dbReference>
<comment type="caution">
    <text evidence="2">The sequence shown here is derived from an EMBL/GenBank/DDBJ whole genome shotgun (WGS) entry which is preliminary data.</text>
</comment>
<feature type="domain" description="Tn3 transposase DDE" evidence="1">
    <location>
        <begin position="19"/>
        <end position="92"/>
    </location>
</feature>
<evidence type="ECO:0000313" key="2">
    <source>
        <dbReference type="EMBL" id="RDJ97694.1"/>
    </source>
</evidence>
<proteinExistence type="predicted"/>
<organism evidence="2 3">
    <name type="scientific">Paraburkholderia lacunae</name>
    <dbReference type="NCBI Taxonomy" id="2211104"/>
    <lineage>
        <taxon>Bacteria</taxon>
        <taxon>Pseudomonadati</taxon>
        <taxon>Pseudomonadota</taxon>
        <taxon>Betaproteobacteria</taxon>
        <taxon>Burkholderiales</taxon>
        <taxon>Burkholderiaceae</taxon>
        <taxon>Paraburkholderia</taxon>
    </lineage>
</organism>
<dbReference type="EMBL" id="QHKS01000048">
    <property type="protein sequence ID" value="RDJ97694.1"/>
    <property type="molecule type" value="Genomic_DNA"/>
</dbReference>
<gene>
    <name evidence="2" type="ORF">DLM46_36615</name>
</gene>
<dbReference type="GO" id="GO:0006313">
    <property type="term" value="P:DNA transposition"/>
    <property type="evidence" value="ECO:0007669"/>
    <property type="project" value="InterPro"/>
</dbReference>